<dbReference type="InterPro" id="IPR036388">
    <property type="entry name" value="WH-like_DNA-bd_sf"/>
</dbReference>
<evidence type="ECO:0000313" key="2">
    <source>
        <dbReference type="Proteomes" id="UP001556196"/>
    </source>
</evidence>
<reference evidence="1 2" key="1">
    <citation type="submission" date="2024-06" db="EMBL/GenBank/DDBJ databases">
        <authorList>
            <person name="Tuo L."/>
        </authorList>
    </citation>
    <scope>NUCLEOTIDE SEQUENCE [LARGE SCALE GENOMIC DNA]</scope>
    <source>
        <strain evidence="1 2">ZMM04-5</strain>
    </source>
</reference>
<keyword evidence="2" id="KW-1185">Reference proteome</keyword>
<dbReference type="InterPro" id="IPR036390">
    <property type="entry name" value="WH_DNA-bd_sf"/>
</dbReference>
<dbReference type="SUPFAM" id="SSF46785">
    <property type="entry name" value="Winged helix' DNA-binding domain"/>
    <property type="match status" value="1"/>
</dbReference>
<dbReference type="Proteomes" id="UP001556196">
    <property type="component" value="Unassembled WGS sequence"/>
</dbReference>
<dbReference type="Gene3D" id="1.10.10.10">
    <property type="entry name" value="Winged helix-like DNA-binding domain superfamily/Winged helix DNA-binding domain"/>
    <property type="match status" value="1"/>
</dbReference>
<accession>A0ABV3R314</accession>
<gene>
    <name evidence="1" type="ORF">ABUE31_17105</name>
</gene>
<protein>
    <submittedName>
        <fullName evidence="1">ASCH domain-containing protein</fullName>
    </submittedName>
</protein>
<organism evidence="1 2">
    <name type="scientific">Mesorhizobium marinum</name>
    <dbReference type="NCBI Taxonomy" id="3228790"/>
    <lineage>
        <taxon>Bacteria</taxon>
        <taxon>Pseudomonadati</taxon>
        <taxon>Pseudomonadota</taxon>
        <taxon>Alphaproteobacteria</taxon>
        <taxon>Hyphomicrobiales</taxon>
        <taxon>Phyllobacteriaceae</taxon>
        <taxon>Mesorhizobium</taxon>
    </lineage>
</organism>
<proteinExistence type="predicted"/>
<dbReference type="EMBL" id="JBFOCI010000005">
    <property type="protein sequence ID" value="MEW9807711.1"/>
    <property type="molecule type" value="Genomic_DNA"/>
</dbReference>
<name>A0ABV3R314_9HYPH</name>
<dbReference type="RefSeq" id="WP_367724893.1">
    <property type="nucleotide sequence ID" value="NZ_JBFOCI010000005.1"/>
</dbReference>
<evidence type="ECO:0000313" key="1">
    <source>
        <dbReference type="EMBL" id="MEW9807711.1"/>
    </source>
</evidence>
<comment type="caution">
    <text evidence="1">The sequence shown here is derived from an EMBL/GenBank/DDBJ whole genome shotgun (WGS) entry which is preliminary data.</text>
</comment>
<sequence length="195" mass="21033">MLFRRATLDSVADGKVTLAFRRWKRPTVKAGGRVRTAAGEVRIGGIGTIDAATLTASDAAAAGFPTLDSLHRMLGPENGDPVYRIELEGIAPDARAALRVDAQPTAAEWKAIEARFARWEKEAAGYFPAILAAIAERPGVAAQELAATFNMDKPKFKRDVRKLKELGLTESLDVGYRLSPRGATVLERLRSSTAS</sequence>